<sequence>MTDPSLAVLTRVAEFLTALSPAEVTDLAAGRARLALLPTVSPAPSTSSPDRPTPASPVPARAATSAVDPAVAHAALVAMSDRADGTAYLASWTTRELRALAAHVGLRGIGGLRKSDLVDLIVDRTIGFRLNSSAIRQR</sequence>
<feature type="compositionally biased region" description="Low complexity" evidence="1">
    <location>
        <begin position="39"/>
        <end position="49"/>
    </location>
</feature>
<name>A0AAU7M2H0_9ACTN</name>
<evidence type="ECO:0000256" key="1">
    <source>
        <dbReference type="SAM" id="MobiDB-lite"/>
    </source>
</evidence>
<feature type="domain" description="Rho termination factor-like N-terminal" evidence="2">
    <location>
        <begin position="90"/>
        <end position="122"/>
    </location>
</feature>
<feature type="region of interest" description="Disordered" evidence="1">
    <location>
        <begin position="39"/>
        <end position="64"/>
    </location>
</feature>
<dbReference type="EMBL" id="CP159342">
    <property type="protein sequence ID" value="XCH72204.1"/>
    <property type="molecule type" value="Genomic_DNA"/>
</dbReference>
<dbReference type="RefSeq" id="WP_350931047.1">
    <property type="nucleotide sequence ID" value="NZ_CP157762.1"/>
</dbReference>
<reference evidence="4" key="2">
    <citation type="submission" date="2024-06" db="EMBL/GenBank/DDBJ databases">
        <title>Micromonospora mangrovi CCTCC AA 2012012 genome sequences.</title>
        <authorList>
            <person name="Gao J."/>
        </authorList>
    </citation>
    <scope>NUCLEOTIDE SEQUENCE</scope>
    <source>
        <strain evidence="4">CCTCC AA 2012012</strain>
    </source>
</reference>
<protein>
    <submittedName>
        <fullName evidence="3">Rho termination factor N-terminal domain-containing protein</fullName>
    </submittedName>
</protein>
<dbReference type="EMBL" id="CP157762">
    <property type="protein sequence ID" value="XBP91506.1"/>
    <property type="molecule type" value="Genomic_DNA"/>
</dbReference>
<evidence type="ECO:0000313" key="3">
    <source>
        <dbReference type="EMBL" id="XBP91506.1"/>
    </source>
</evidence>
<dbReference type="AlphaFoldDB" id="A0AAU7M2H0"/>
<evidence type="ECO:0000259" key="2">
    <source>
        <dbReference type="Pfam" id="PF07498"/>
    </source>
</evidence>
<organism evidence="3">
    <name type="scientific">Micromonospora sp. CCTCC AA 2012012</name>
    <dbReference type="NCBI Taxonomy" id="3111921"/>
    <lineage>
        <taxon>Bacteria</taxon>
        <taxon>Bacillati</taxon>
        <taxon>Actinomycetota</taxon>
        <taxon>Actinomycetes</taxon>
        <taxon>Micromonosporales</taxon>
        <taxon>Micromonosporaceae</taxon>
        <taxon>Micromonospora</taxon>
    </lineage>
</organism>
<dbReference type="Pfam" id="PF07498">
    <property type="entry name" value="Rho_N"/>
    <property type="match status" value="1"/>
</dbReference>
<dbReference type="InterPro" id="IPR011112">
    <property type="entry name" value="Rho-like_N"/>
</dbReference>
<gene>
    <name evidence="4" type="ORF">ABUL08_17835</name>
    <name evidence="3" type="ORF">VK199_17770</name>
</gene>
<dbReference type="GO" id="GO:0006353">
    <property type="term" value="P:DNA-templated transcription termination"/>
    <property type="evidence" value="ECO:0007669"/>
    <property type="project" value="InterPro"/>
</dbReference>
<proteinExistence type="predicted"/>
<accession>A0AAU7M2H0</accession>
<evidence type="ECO:0000313" key="4">
    <source>
        <dbReference type="EMBL" id="XCH72204.1"/>
    </source>
</evidence>
<reference evidence="3" key="1">
    <citation type="submission" date="2024-01" db="EMBL/GenBank/DDBJ databases">
        <title>The genome sequence of Micromonospora mangrovi CCTCC AA 2012012.</title>
        <authorList>
            <person name="Gao J."/>
        </authorList>
    </citation>
    <scope>NUCLEOTIDE SEQUENCE</scope>
    <source>
        <strain evidence="3">CCTCC AA 2012012</strain>
    </source>
</reference>